<name>X1RXC0_9ZZZZ</name>
<evidence type="ECO:0000256" key="2">
    <source>
        <dbReference type="SAM" id="MobiDB-lite"/>
    </source>
</evidence>
<reference evidence="3" key="1">
    <citation type="journal article" date="2014" name="Front. Microbiol.">
        <title>High frequency of phylogenetically diverse reductive dehalogenase-homologous genes in deep subseafloor sedimentary metagenomes.</title>
        <authorList>
            <person name="Kawai M."/>
            <person name="Futagami T."/>
            <person name="Toyoda A."/>
            <person name="Takaki Y."/>
            <person name="Nishi S."/>
            <person name="Hori S."/>
            <person name="Arai W."/>
            <person name="Tsubouchi T."/>
            <person name="Morono Y."/>
            <person name="Uchiyama I."/>
            <person name="Ito T."/>
            <person name="Fujiyama A."/>
            <person name="Inagaki F."/>
            <person name="Takami H."/>
        </authorList>
    </citation>
    <scope>NUCLEOTIDE SEQUENCE</scope>
    <source>
        <strain evidence="3">Expedition CK06-06</strain>
    </source>
</reference>
<dbReference type="GO" id="GO:0003677">
    <property type="term" value="F:DNA binding"/>
    <property type="evidence" value="ECO:0007669"/>
    <property type="project" value="InterPro"/>
</dbReference>
<evidence type="ECO:0008006" key="4">
    <source>
        <dbReference type="Google" id="ProtNLM"/>
    </source>
</evidence>
<feature type="non-terminal residue" evidence="3">
    <location>
        <position position="1"/>
    </location>
</feature>
<accession>X1RXC0</accession>
<sequence>YLLNGGDIFSLKEILGHTTLDMVSHYLHFTSSQITDQHRKYSPMDKLQEENHKDKARN</sequence>
<organism evidence="3">
    <name type="scientific">marine sediment metagenome</name>
    <dbReference type="NCBI Taxonomy" id="412755"/>
    <lineage>
        <taxon>unclassified sequences</taxon>
        <taxon>metagenomes</taxon>
        <taxon>ecological metagenomes</taxon>
    </lineage>
</organism>
<gene>
    <name evidence="3" type="ORF">S12H4_15004</name>
</gene>
<dbReference type="GO" id="GO:0015074">
    <property type="term" value="P:DNA integration"/>
    <property type="evidence" value="ECO:0007669"/>
    <property type="project" value="InterPro"/>
</dbReference>
<keyword evidence="1" id="KW-0233">DNA recombination</keyword>
<dbReference type="InterPro" id="IPR011010">
    <property type="entry name" value="DNA_brk_join_enz"/>
</dbReference>
<feature type="region of interest" description="Disordered" evidence="2">
    <location>
        <begin position="33"/>
        <end position="58"/>
    </location>
</feature>
<dbReference type="AlphaFoldDB" id="X1RXC0"/>
<dbReference type="GO" id="GO:0006310">
    <property type="term" value="P:DNA recombination"/>
    <property type="evidence" value="ECO:0007669"/>
    <property type="project" value="UniProtKB-KW"/>
</dbReference>
<protein>
    <recommendedName>
        <fullName evidence="4">Tyr recombinase domain-containing protein</fullName>
    </recommendedName>
</protein>
<dbReference type="Gene3D" id="1.10.443.10">
    <property type="entry name" value="Intergrase catalytic core"/>
    <property type="match status" value="1"/>
</dbReference>
<dbReference type="EMBL" id="BARW01007179">
    <property type="protein sequence ID" value="GAI85427.1"/>
    <property type="molecule type" value="Genomic_DNA"/>
</dbReference>
<comment type="caution">
    <text evidence="3">The sequence shown here is derived from an EMBL/GenBank/DDBJ whole genome shotgun (WGS) entry which is preliminary data.</text>
</comment>
<evidence type="ECO:0000256" key="1">
    <source>
        <dbReference type="ARBA" id="ARBA00023172"/>
    </source>
</evidence>
<evidence type="ECO:0000313" key="3">
    <source>
        <dbReference type="EMBL" id="GAI85427.1"/>
    </source>
</evidence>
<feature type="compositionally biased region" description="Basic and acidic residues" evidence="2">
    <location>
        <begin position="36"/>
        <end position="58"/>
    </location>
</feature>
<dbReference type="SUPFAM" id="SSF56349">
    <property type="entry name" value="DNA breaking-rejoining enzymes"/>
    <property type="match status" value="1"/>
</dbReference>
<proteinExistence type="predicted"/>
<dbReference type="InterPro" id="IPR013762">
    <property type="entry name" value="Integrase-like_cat_sf"/>
</dbReference>